<evidence type="ECO:0000313" key="1">
    <source>
        <dbReference type="EMBL" id="KAL1412286.1"/>
    </source>
</evidence>
<dbReference type="EMBL" id="JBBXJM010000001">
    <property type="protein sequence ID" value="KAL1412286.1"/>
    <property type="molecule type" value="Genomic_DNA"/>
</dbReference>
<dbReference type="Proteomes" id="UP001565368">
    <property type="component" value="Unassembled WGS sequence"/>
</dbReference>
<proteinExistence type="predicted"/>
<comment type="caution">
    <text evidence="1">The sequence shown here is derived from an EMBL/GenBank/DDBJ whole genome shotgun (WGS) entry which is preliminary data.</text>
</comment>
<keyword evidence="2" id="KW-1185">Reference proteome</keyword>
<sequence length="110" mass="12311">MVVVIHPPATTQARILAQLHKVCVCAGIGYARLEGYGGTLKYVGYDAFERAAAAATGTECEVRQLRKAMEWVREDVEDKGSISMDEWLSELGERRELEGEWINWRPPSSV</sequence>
<dbReference type="GeneID" id="95981073"/>
<organism evidence="1 2">
    <name type="scientific">Vanrija albida</name>
    <dbReference type="NCBI Taxonomy" id="181172"/>
    <lineage>
        <taxon>Eukaryota</taxon>
        <taxon>Fungi</taxon>
        <taxon>Dikarya</taxon>
        <taxon>Basidiomycota</taxon>
        <taxon>Agaricomycotina</taxon>
        <taxon>Tremellomycetes</taxon>
        <taxon>Trichosporonales</taxon>
        <taxon>Trichosporonaceae</taxon>
        <taxon>Vanrija</taxon>
    </lineage>
</organism>
<dbReference type="RefSeq" id="XP_069212230.1">
    <property type="nucleotide sequence ID" value="XM_069348686.1"/>
</dbReference>
<name>A0ABR3QC34_9TREE</name>
<accession>A0ABR3QC34</accession>
<gene>
    <name evidence="1" type="ORF">Q8F55_000030</name>
</gene>
<evidence type="ECO:0008006" key="3">
    <source>
        <dbReference type="Google" id="ProtNLM"/>
    </source>
</evidence>
<reference evidence="1 2" key="1">
    <citation type="submission" date="2023-08" db="EMBL/GenBank/DDBJ databases">
        <title>Annotated Genome Sequence of Vanrija albida AlHP1.</title>
        <authorList>
            <person name="Herzog R."/>
        </authorList>
    </citation>
    <scope>NUCLEOTIDE SEQUENCE [LARGE SCALE GENOMIC DNA]</scope>
    <source>
        <strain evidence="1 2">AlHP1</strain>
    </source>
</reference>
<protein>
    <recommendedName>
        <fullName evidence="3">EF-hand domain-containing protein</fullName>
    </recommendedName>
</protein>
<evidence type="ECO:0000313" key="2">
    <source>
        <dbReference type="Proteomes" id="UP001565368"/>
    </source>
</evidence>